<accession>A0ABT9I8Y5</accession>
<organism evidence="1 2">
    <name type="scientific">Blastococcus carthaginiensis</name>
    <dbReference type="NCBI Taxonomy" id="3050034"/>
    <lineage>
        <taxon>Bacteria</taxon>
        <taxon>Bacillati</taxon>
        <taxon>Actinomycetota</taxon>
        <taxon>Actinomycetes</taxon>
        <taxon>Geodermatophilales</taxon>
        <taxon>Geodermatophilaceae</taxon>
        <taxon>Blastococcus</taxon>
    </lineage>
</organism>
<dbReference type="Proteomes" id="UP001233673">
    <property type="component" value="Unassembled WGS sequence"/>
</dbReference>
<proteinExistence type="predicted"/>
<evidence type="ECO:0000313" key="2">
    <source>
        <dbReference type="Proteomes" id="UP001233673"/>
    </source>
</evidence>
<keyword evidence="2" id="KW-1185">Reference proteome</keyword>
<protein>
    <submittedName>
        <fullName evidence="1">Uncharacterized protein</fullName>
    </submittedName>
</protein>
<gene>
    <name evidence="1" type="ORF">QOZ88_02885</name>
</gene>
<reference evidence="2" key="1">
    <citation type="submission" date="2023-05" db="EMBL/GenBank/DDBJ databases">
        <title>Draft genome of Pseudofrankia sp. BMG5.37.</title>
        <authorList>
            <person name="Gtari M."/>
            <person name="Ghodhbane F."/>
            <person name="Sbissi I."/>
        </authorList>
    </citation>
    <scope>NUCLEOTIDE SEQUENCE [LARGE SCALE GENOMIC DNA]</scope>
    <source>
        <strain evidence="2">BMG 814</strain>
    </source>
</reference>
<comment type="caution">
    <text evidence="1">The sequence shown here is derived from an EMBL/GenBank/DDBJ whole genome shotgun (WGS) entry which is preliminary data.</text>
</comment>
<dbReference type="RefSeq" id="WP_305998289.1">
    <property type="nucleotide sequence ID" value="NZ_JASNFN010000002.1"/>
</dbReference>
<evidence type="ECO:0000313" key="1">
    <source>
        <dbReference type="EMBL" id="MDP5181570.1"/>
    </source>
</evidence>
<sequence length="142" mass="14226">MVEVSLTALVKVTGGPSMPLEATLLPLSYSVASVDLPAAADPETPSSTTVPLLPDDGTVTLLSVRARTGSGTEATVTVTPTGGPEPDPVLTVNGMLLVSNADVLARIVTGGPRELTIGNAAAEPVVVDILALLDPAPEPPTP</sequence>
<dbReference type="EMBL" id="JASNFN010000002">
    <property type="protein sequence ID" value="MDP5181570.1"/>
    <property type="molecule type" value="Genomic_DNA"/>
</dbReference>
<name>A0ABT9I8Y5_9ACTN</name>